<evidence type="ECO:0000313" key="2">
    <source>
        <dbReference type="EMBL" id="OUJ03306.1"/>
    </source>
</evidence>
<reference evidence="2 3" key="1">
    <citation type="submission" date="2014-06" db="EMBL/GenBank/DDBJ databases">
        <authorList>
            <person name="Ju J."/>
            <person name="Zhang J."/>
        </authorList>
    </citation>
    <scope>NUCLEOTIDE SEQUENCE [LARGE SCALE GENOMIC DNA]</scope>
    <source>
        <strain evidence="2 3">DsW_47</strain>
    </source>
</reference>
<dbReference type="Pfam" id="PF01755">
    <property type="entry name" value="Glyco_transf_25"/>
    <property type="match status" value="1"/>
</dbReference>
<dbReference type="RefSeq" id="WP_165759967.1">
    <property type="nucleotide sequence ID" value="NZ_JOMQ01000014.1"/>
</dbReference>
<gene>
    <name evidence="2" type="ORF">HK14_02475</name>
</gene>
<dbReference type="InterPro" id="IPR002654">
    <property type="entry name" value="Glyco_trans_25"/>
</dbReference>
<evidence type="ECO:0000313" key="3">
    <source>
        <dbReference type="Proteomes" id="UP000196086"/>
    </source>
</evidence>
<dbReference type="Proteomes" id="UP000196086">
    <property type="component" value="Unassembled WGS sequence"/>
</dbReference>
<protein>
    <recommendedName>
        <fullName evidence="1">Glycosyl transferase family 25 domain-containing protein</fullName>
    </recommendedName>
</protein>
<accession>A0A1Z5YWE0</accession>
<dbReference type="AlphaFoldDB" id="A0A1Z5YWE0"/>
<feature type="domain" description="Glycosyl transferase family 25" evidence="1">
    <location>
        <begin position="12"/>
        <end position="191"/>
    </location>
</feature>
<name>A0A1Z5YWE0_9PROT</name>
<organism evidence="2 3">
    <name type="scientific">Acetobacter cibinongensis</name>
    <dbReference type="NCBI Taxonomy" id="146475"/>
    <lineage>
        <taxon>Bacteria</taxon>
        <taxon>Pseudomonadati</taxon>
        <taxon>Pseudomonadota</taxon>
        <taxon>Alphaproteobacteria</taxon>
        <taxon>Acetobacterales</taxon>
        <taxon>Acetobacteraceae</taxon>
        <taxon>Acetobacter</taxon>
    </lineage>
</organism>
<proteinExistence type="predicted"/>
<dbReference type="EMBL" id="JOMQ01000014">
    <property type="protein sequence ID" value="OUJ03306.1"/>
    <property type="molecule type" value="Genomic_DNA"/>
</dbReference>
<comment type="caution">
    <text evidence="2">The sequence shown here is derived from an EMBL/GenBank/DDBJ whole genome shotgun (WGS) entry which is preliminary data.</text>
</comment>
<dbReference type="CDD" id="cd06532">
    <property type="entry name" value="Glyco_transf_25"/>
    <property type="match status" value="1"/>
</dbReference>
<sequence>MEKPSVSNYIRVISLDRTPERFENFSEKNSNLLVQRFPAYEGSRISRASLIERGIIDANLKYTNGALGCAISHVSLWHECVNRNEILHIAEDDAIIRDDFHEIFQKAQEEQEDWDIFLWGYNINWPIGIKIGLDKNFYIKAQKDSYQPEQYKTFQSTREKIFFLPISSVAGLGFYTISPKGADKMLRRSLPLRGILAPYAEDENISWDNTGIDVELSRHYGALNAFISFPPTAIMINDETNSTIRGTKSLD</sequence>
<evidence type="ECO:0000259" key="1">
    <source>
        <dbReference type="Pfam" id="PF01755"/>
    </source>
</evidence>